<dbReference type="AlphaFoldDB" id="A0A937CRM5"/>
<evidence type="ECO:0000313" key="2">
    <source>
        <dbReference type="EMBL" id="MBL0374872.1"/>
    </source>
</evidence>
<dbReference type="Gene3D" id="2.40.70.10">
    <property type="entry name" value="Acid Proteases"/>
    <property type="match status" value="1"/>
</dbReference>
<dbReference type="InterPro" id="IPR021109">
    <property type="entry name" value="Peptidase_aspartic_dom_sf"/>
</dbReference>
<reference evidence="2" key="1">
    <citation type="submission" date="2021-01" db="EMBL/GenBank/DDBJ databases">
        <title>Rhizobium sp. strain KVB221 16S ribosomal RNA gene Genome sequencing and assembly.</title>
        <authorList>
            <person name="Kang M."/>
        </authorList>
    </citation>
    <scope>NUCLEOTIDE SEQUENCE</scope>
    <source>
        <strain evidence="2">KVB221</strain>
    </source>
</reference>
<dbReference type="Pfam" id="PF13650">
    <property type="entry name" value="Asp_protease_2"/>
    <property type="match status" value="1"/>
</dbReference>
<evidence type="ECO:0000313" key="3">
    <source>
        <dbReference type="Proteomes" id="UP000633219"/>
    </source>
</evidence>
<dbReference type="RefSeq" id="WP_201663422.1">
    <property type="nucleotide sequence ID" value="NZ_JAEQNC010000016.1"/>
</dbReference>
<evidence type="ECO:0000256" key="1">
    <source>
        <dbReference type="SAM" id="Phobius"/>
    </source>
</evidence>
<sequence>MRRIILYVIAAVLIFLLISAFAGKNNDLDGDSAVHFFYLAALMVLISSGVFAAQRNLGETFRNLSLWVLIILGLVTAYVYRNDAQNFASRITAGLVPGRAANIVDENGFKTVILYRADNGHYQADVTVDGISTPMMIDTGASTIALSFEDAERLGLNPSQLDFTATVMTANGPARTAYVTLPEVSIGGITRTNVRAGIAERGKLGQSLLGMNFLDTLSSVNFAGDELRLRD</sequence>
<keyword evidence="1" id="KW-0812">Transmembrane</keyword>
<comment type="caution">
    <text evidence="2">The sequence shown here is derived from an EMBL/GenBank/DDBJ whole genome shotgun (WGS) entry which is preliminary data.</text>
</comment>
<dbReference type="CDD" id="cd05483">
    <property type="entry name" value="retropepsin_like_bacteria"/>
    <property type="match status" value="1"/>
</dbReference>
<dbReference type="GO" id="GO:0008233">
    <property type="term" value="F:peptidase activity"/>
    <property type="evidence" value="ECO:0007669"/>
    <property type="project" value="UniProtKB-KW"/>
</dbReference>
<keyword evidence="2" id="KW-0645">Protease</keyword>
<dbReference type="InterPro" id="IPR011969">
    <property type="entry name" value="Clan_AA_Asp_peptidase_C"/>
</dbReference>
<feature type="transmembrane region" description="Helical" evidence="1">
    <location>
        <begin position="32"/>
        <end position="52"/>
    </location>
</feature>
<dbReference type="EMBL" id="JAEQNC010000016">
    <property type="protein sequence ID" value="MBL0374872.1"/>
    <property type="molecule type" value="Genomic_DNA"/>
</dbReference>
<dbReference type="Proteomes" id="UP000633219">
    <property type="component" value="Unassembled WGS sequence"/>
</dbReference>
<feature type="transmembrane region" description="Helical" evidence="1">
    <location>
        <begin position="64"/>
        <end position="80"/>
    </location>
</feature>
<keyword evidence="3" id="KW-1185">Reference proteome</keyword>
<proteinExistence type="predicted"/>
<dbReference type="SUPFAM" id="SSF50630">
    <property type="entry name" value="Acid proteases"/>
    <property type="match status" value="1"/>
</dbReference>
<protein>
    <submittedName>
        <fullName evidence="2">TIGR02281 family clan AA aspartic protease</fullName>
        <ecNumber evidence="2">3.4.23.-</ecNumber>
    </submittedName>
</protein>
<accession>A0A937CRM5</accession>
<name>A0A937CRM5_9HYPH</name>
<dbReference type="EC" id="3.4.23.-" evidence="2"/>
<dbReference type="NCBIfam" id="TIGR02281">
    <property type="entry name" value="clan_AA_DTGA"/>
    <property type="match status" value="1"/>
</dbReference>
<dbReference type="InterPro" id="IPR034122">
    <property type="entry name" value="Retropepsin-like_bacterial"/>
</dbReference>
<keyword evidence="1" id="KW-0472">Membrane</keyword>
<dbReference type="GO" id="GO:0006508">
    <property type="term" value="P:proteolysis"/>
    <property type="evidence" value="ECO:0007669"/>
    <property type="project" value="UniProtKB-KW"/>
</dbReference>
<organism evidence="2 3">
    <name type="scientific">Rhizobium setariae</name>
    <dbReference type="NCBI Taxonomy" id="2801340"/>
    <lineage>
        <taxon>Bacteria</taxon>
        <taxon>Pseudomonadati</taxon>
        <taxon>Pseudomonadota</taxon>
        <taxon>Alphaproteobacteria</taxon>
        <taxon>Hyphomicrobiales</taxon>
        <taxon>Rhizobiaceae</taxon>
        <taxon>Rhizobium/Agrobacterium group</taxon>
        <taxon>Rhizobium</taxon>
    </lineage>
</organism>
<gene>
    <name evidence="2" type="ORF">JJB09_22930</name>
</gene>
<keyword evidence="1" id="KW-1133">Transmembrane helix</keyword>
<keyword evidence="2" id="KW-0378">Hydrolase</keyword>